<dbReference type="PANTHER" id="PTHR42808">
    <property type="entry name" value="HYDROXYSTEROID DEHYDROGENASE-LIKE PROTEIN 2"/>
    <property type="match status" value="1"/>
</dbReference>
<dbReference type="OrthoDB" id="5327538at2759"/>
<dbReference type="GO" id="GO:0016491">
    <property type="term" value="F:oxidoreductase activity"/>
    <property type="evidence" value="ECO:0007669"/>
    <property type="project" value="UniProtKB-KW"/>
</dbReference>
<dbReference type="InterPro" id="IPR002347">
    <property type="entry name" value="SDR_fam"/>
</dbReference>
<keyword evidence="6" id="KW-0496">Mitochondrion</keyword>
<keyword evidence="4" id="KW-0521">NADP</keyword>
<dbReference type="PRINTS" id="PR00081">
    <property type="entry name" value="GDHRDH"/>
</dbReference>
<sequence>MGLLNTGVLAGKTVFITGGSRGIGKAIALKVAKDGANVVIAAKTADKHPKLEGTIYTTAEEVEANGGKCLPIQCDLRDEEQLKSAIQKAVQHFGGLDALVNNASAISLTGTEQTSMKKYDLMNTINARGTYMASKYAIPHLKKSPNPHILTLSPPLNVGADSVWFTGKSVAYTIAKYGMSMCALGMAAEFRGDGIAVNTLWPRTIIWTAAVELAAPGADPNDIRKVCRKVDIQADAAYGILSKNARSFTGNFLIDEEFLKGEGITDFKQYSEDPSVEPMVII</sequence>
<accession>A0A7R9M632</accession>
<evidence type="ECO:0000256" key="7">
    <source>
        <dbReference type="ARBA" id="ARBA00023140"/>
    </source>
</evidence>
<comment type="similarity">
    <text evidence="3">Belongs to the short-chain dehydrogenases/reductases (SDR) family.</text>
</comment>
<dbReference type="InterPro" id="IPR036291">
    <property type="entry name" value="NAD(P)-bd_dom_sf"/>
</dbReference>
<dbReference type="FunFam" id="3.40.50.720:FF:000301">
    <property type="entry name" value="Hydroxysteroid dehydrogenase like 2"/>
    <property type="match status" value="1"/>
</dbReference>
<dbReference type="GO" id="GO:0005739">
    <property type="term" value="C:mitochondrion"/>
    <property type="evidence" value="ECO:0007669"/>
    <property type="project" value="UniProtKB-SubCell"/>
</dbReference>
<dbReference type="EMBL" id="CAJPVJ010007374">
    <property type="protein sequence ID" value="CAG2171183.1"/>
    <property type="molecule type" value="Genomic_DNA"/>
</dbReference>
<evidence type="ECO:0000313" key="9">
    <source>
        <dbReference type="EMBL" id="CAD7653996.1"/>
    </source>
</evidence>
<dbReference type="Gene3D" id="3.40.50.720">
    <property type="entry name" value="NAD(P)-binding Rossmann-like Domain"/>
    <property type="match status" value="1"/>
</dbReference>
<evidence type="ECO:0000256" key="8">
    <source>
        <dbReference type="ARBA" id="ARBA00040243"/>
    </source>
</evidence>
<gene>
    <name evidence="9" type="ORF">ONB1V03_LOCUS10646</name>
</gene>
<proteinExistence type="inferred from homology"/>
<dbReference type="NCBIfam" id="NF006133">
    <property type="entry name" value="PRK08278.1"/>
    <property type="match status" value="1"/>
</dbReference>
<evidence type="ECO:0000256" key="4">
    <source>
        <dbReference type="ARBA" id="ARBA00022857"/>
    </source>
</evidence>
<organism evidence="9">
    <name type="scientific">Oppiella nova</name>
    <dbReference type="NCBI Taxonomy" id="334625"/>
    <lineage>
        <taxon>Eukaryota</taxon>
        <taxon>Metazoa</taxon>
        <taxon>Ecdysozoa</taxon>
        <taxon>Arthropoda</taxon>
        <taxon>Chelicerata</taxon>
        <taxon>Arachnida</taxon>
        <taxon>Acari</taxon>
        <taxon>Acariformes</taxon>
        <taxon>Sarcoptiformes</taxon>
        <taxon>Oribatida</taxon>
        <taxon>Brachypylina</taxon>
        <taxon>Oppioidea</taxon>
        <taxon>Oppiidae</taxon>
        <taxon>Oppiella</taxon>
    </lineage>
</organism>
<dbReference type="Pfam" id="PF00106">
    <property type="entry name" value="adh_short"/>
    <property type="match status" value="1"/>
</dbReference>
<dbReference type="PANTHER" id="PTHR42808:SF3">
    <property type="entry name" value="HYDROXYSTEROID DEHYDROGENASE-LIKE PROTEIN 2"/>
    <property type="match status" value="1"/>
</dbReference>
<dbReference type="Proteomes" id="UP000728032">
    <property type="component" value="Unassembled WGS sequence"/>
</dbReference>
<keyword evidence="10" id="KW-1185">Reference proteome</keyword>
<evidence type="ECO:0000256" key="3">
    <source>
        <dbReference type="ARBA" id="ARBA00006484"/>
    </source>
</evidence>
<evidence type="ECO:0000256" key="5">
    <source>
        <dbReference type="ARBA" id="ARBA00023002"/>
    </source>
</evidence>
<dbReference type="EMBL" id="OC922199">
    <property type="protein sequence ID" value="CAD7653996.1"/>
    <property type="molecule type" value="Genomic_DNA"/>
</dbReference>
<dbReference type="InterPro" id="IPR051935">
    <property type="entry name" value="HSDL2"/>
</dbReference>
<evidence type="ECO:0000313" key="10">
    <source>
        <dbReference type="Proteomes" id="UP000728032"/>
    </source>
</evidence>
<dbReference type="SUPFAM" id="SSF51735">
    <property type="entry name" value="NAD(P)-binding Rossmann-fold domains"/>
    <property type="match status" value="1"/>
</dbReference>
<reference evidence="9" key="1">
    <citation type="submission" date="2020-11" db="EMBL/GenBank/DDBJ databases">
        <authorList>
            <person name="Tran Van P."/>
        </authorList>
    </citation>
    <scope>NUCLEOTIDE SEQUENCE</scope>
</reference>
<keyword evidence="5" id="KW-0560">Oxidoreductase</keyword>
<name>A0A7R9M632_9ACAR</name>
<evidence type="ECO:0000256" key="1">
    <source>
        <dbReference type="ARBA" id="ARBA00004173"/>
    </source>
</evidence>
<evidence type="ECO:0000256" key="6">
    <source>
        <dbReference type="ARBA" id="ARBA00023128"/>
    </source>
</evidence>
<evidence type="ECO:0000256" key="2">
    <source>
        <dbReference type="ARBA" id="ARBA00004275"/>
    </source>
</evidence>
<protein>
    <recommendedName>
        <fullName evidence="8">Hydroxysteroid dehydrogenase-like protein 2</fullName>
    </recommendedName>
</protein>
<comment type="subcellular location">
    <subcellularLocation>
        <location evidence="1">Mitochondrion</location>
    </subcellularLocation>
    <subcellularLocation>
        <location evidence="2">Peroxisome</location>
    </subcellularLocation>
</comment>
<dbReference type="GO" id="GO:0005777">
    <property type="term" value="C:peroxisome"/>
    <property type="evidence" value="ECO:0007669"/>
    <property type="project" value="UniProtKB-SubCell"/>
</dbReference>
<dbReference type="AlphaFoldDB" id="A0A7R9M632"/>
<keyword evidence="7" id="KW-0576">Peroxisome</keyword>